<name>A0A9P5NA53_GYMJU</name>
<dbReference type="Pfam" id="PF20153">
    <property type="entry name" value="DUF6535"/>
    <property type="match status" value="1"/>
</dbReference>
<accession>A0A9P5NA53</accession>
<dbReference type="InterPro" id="IPR045338">
    <property type="entry name" value="DUF6535"/>
</dbReference>
<evidence type="ECO:0000313" key="4">
    <source>
        <dbReference type="Proteomes" id="UP000724874"/>
    </source>
</evidence>
<dbReference type="OrthoDB" id="3235960at2759"/>
<keyword evidence="1" id="KW-0472">Membrane</keyword>
<keyword evidence="1" id="KW-0812">Transmembrane</keyword>
<gene>
    <name evidence="3" type="ORF">CPB84DRAFT_1893368</name>
</gene>
<dbReference type="EMBL" id="JADNYJ010000224">
    <property type="protein sequence ID" value="KAF8873973.1"/>
    <property type="molecule type" value="Genomic_DNA"/>
</dbReference>
<dbReference type="AlphaFoldDB" id="A0A9P5NA53"/>
<evidence type="ECO:0000259" key="2">
    <source>
        <dbReference type="Pfam" id="PF20153"/>
    </source>
</evidence>
<sequence>MFRMRAEALEAWYVPQIFTGLPVLLQASLVLFFVGIVDFLFALNQTVAIPVTVLVALTLISTMVTTVLPTFQLFSLTFFTPSSNSDVPTQCPYKSPQSWAFLQLSKWIYRNGYAVYSFFRSHPSEWAISQVPLQFFFEIGAKGWIGFDSHWLGIRDASFQFIEGFFTSSFESTHPRRPRYDETMMLSETIEDYSNDDQLVCAAYHCFHDISRHTLYLDYNGDDGSRPPQFRIRNELLRRYFRSKRGGVSDDPISAMLKEPSSALLDEENMALFIWMLGSRAESKIPQEPLVVPVQTKPIWVSRICEQYKIFELESRFADISPRIARDITHAS</sequence>
<organism evidence="3 4">
    <name type="scientific">Gymnopilus junonius</name>
    <name type="common">Spectacular rustgill mushroom</name>
    <name type="synonym">Gymnopilus spectabilis subsp. junonius</name>
    <dbReference type="NCBI Taxonomy" id="109634"/>
    <lineage>
        <taxon>Eukaryota</taxon>
        <taxon>Fungi</taxon>
        <taxon>Dikarya</taxon>
        <taxon>Basidiomycota</taxon>
        <taxon>Agaricomycotina</taxon>
        <taxon>Agaricomycetes</taxon>
        <taxon>Agaricomycetidae</taxon>
        <taxon>Agaricales</taxon>
        <taxon>Agaricineae</taxon>
        <taxon>Hymenogastraceae</taxon>
        <taxon>Gymnopilus</taxon>
    </lineage>
</organism>
<keyword evidence="1" id="KW-1133">Transmembrane helix</keyword>
<keyword evidence="4" id="KW-1185">Reference proteome</keyword>
<dbReference type="Proteomes" id="UP000724874">
    <property type="component" value="Unassembled WGS sequence"/>
</dbReference>
<feature type="transmembrane region" description="Helical" evidence="1">
    <location>
        <begin position="12"/>
        <end position="41"/>
    </location>
</feature>
<evidence type="ECO:0000313" key="3">
    <source>
        <dbReference type="EMBL" id="KAF8873973.1"/>
    </source>
</evidence>
<comment type="caution">
    <text evidence="3">The sequence shown here is derived from an EMBL/GenBank/DDBJ whole genome shotgun (WGS) entry which is preliminary data.</text>
</comment>
<protein>
    <recommendedName>
        <fullName evidence="2">DUF6535 domain-containing protein</fullName>
    </recommendedName>
</protein>
<feature type="domain" description="DUF6535" evidence="2">
    <location>
        <begin position="3"/>
        <end position="41"/>
    </location>
</feature>
<feature type="transmembrane region" description="Helical" evidence="1">
    <location>
        <begin position="47"/>
        <end position="68"/>
    </location>
</feature>
<reference evidence="3" key="1">
    <citation type="submission" date="2020-11" db="EMBL/GenBank/DDBJ databases">
        <authorList>
            <consortium name="DOE Joint Genome Institute"/>
            <person name="Ahrendt S."/>
            <person name="Riley R."/>
            <person name="Andreopoulos W."/>
            <person name="LaButti K."/>
            <person name="Pangilinan J."/>
            <person name="Ruiz-duenas F.J."/>
            <person name="Barrasa J.M."/>
            <person name="Sanchez-Garcia M."/>
            <person name="Camarero S."/>
            <person name="Miyauchi S."/>
            <person name="Serrano A."/>
            <person name="Linde D."/>
            <person name="Babiker R."/>
            <person name="Drula E."/>
            <person name="Ayuso-Fernandez I."/>
            <person name="Pacheco R."/>
            <person name="Padilla G."/>
            <person name="Ferreira P."/>
            <person name="Barriuso J."/>
            <person name="Kellner H."/>
            <person name="Castanera R."/>
            <person name="Alfaro M."/>
            <person name="Ramirez L."/>
            <person name="Pisabarro A.G."/>
            <person name="Kuo A."/>
            <person name="Tritt A."/>
            <person name="Lipzen A."/>
            <person name="He G."/>
            <person name="Yan M."/>
            <person name="Ng V."/>
            <person name="Cullen D."/>
            <person name="Martin F."/>
            <person name="Rosso M.-N."/>
            <person name="Henrissat B."/>
            <person name="Hibbett D."/>
            <person name="Martinez A.T."/>
            <person name="Grigoriev I.V."/>
        </authorList>
    </citation>
    <scope>NUCLEOTIDE SEQUENCE</scope>
    <source>
        <strain evidence="3">AH 44721</strain>
    </source>
</reference>
<evidence type="ECO:0000256" key="1">
    <source>
        <dbReference type="SAM" id="Phobius"/>
    </source>
</evidence>
<proteinExistence type="predicted"/>